<proteinExistence type="predicted"/>
<reference evidence="2 3" key="1">
    <citation type="submission" date="2016-10" db="EMBL/GenBank/DDBJ databases">
        <authorList>
            <person name="de Groot N.N."/>
        </authorList>
    </citation>
    <scope>NUCLEOTIDE SEQUENCE [LARGE SCALE GENOMIC DNA]</scope>
    <source>
        <strain evidence="2 3">CGMCC 1.8894</strain>
    </source>
</reference>
<dbReference type="PANTHER" id="PTHR43433:SF5">
    <property type="entry name" value="AB HYDROLASE-1 DOMAIN-CONTAINING PROTEIN"/>
    <property type="match status" value="1"/>
</dbReference>
<evidence type="ECO:0000313" key="3">
    <source>
        <dbReference type="Proteomes" id="UP000198539"/>
    </source>
</evidence>
<dbReference type="SUPFAM" id="SSF53474">
    <property type="entry name" value="alpha/beta-Hydrolases"/>
    <property type="match status" value="1"/>
</dbReference>
<accession>A0A1H3AJT0</accession>
<dbReference type="STRING" id="564137.SAMN04488238_10710"/>
<evidence type="ECO:0000313" key="2">
    <source>
        <dbReference type="EMBL" id="SDX29414.1"/>
    </source>
</evidence>
<organism evidence="2 3">
    <name type="scientific">Roseicitreum antarcticum</name>
    <dbReference type="NCBI Taxonomy" id="564137"/>
    <lineage>
        <taxon>Bacteria</taxon>
        <taxon>Pseudomonadati</taxon>
        <taxon>Pseudomonadota</taxon>
        <taxon>Alphaproteobacteria</taxon>
        <taxon>Rhodobacterales</taxon>
        <taxon>Paracoccaceae</taxon>
        <taxon>Roseicitreum</taxon>
    </lineage>
</organism>
<dbReference type="EMBL" id="FNOM01000007">
    <property type="protein sequence ID" value="SDX29414.1"/>
    <property type="molecule type" value="Genomic_DNA"/>
</dbReference>
<dbReference type="RefSeq" id="WP_092889975.1">
    <property type="nucleotide sequence ID" value="NZ_CP061498.1"/>
</dbReference>
<dbReference type="PRINTS" id="PR00111">
    <property type="entry name" value="ABHYDROLASE"/>
</dbReference>
<feature type="domain" description="AB hydrolase-1" evidence="1">
    <location>
        <begin position="24"/>
        <end position="247"/>
    </location>
</feature>
<gene>
    <name evidence="2" type="ORF">SAMN04488238_10710</name>
</gene>
<dbReference type="InterPro" id="IPR050471">
    <property type="entry name" value="AB_hydrolase"/>
</dbReference>
<dbReference type="InterPro" id="IPR000073">
    <property type="entry name" value="AB_hydrolase_1"/>
</dbReference>
<sequence length="261" mass="27598">MTREIVKSGDATLSVRVDGAAGKPWVILSNGLATDLHMWDDQIDALSQSHRIIRYDTRGHGQSSAPPGPYDFEVLVADMLAVLNHVGADAADVIGLSLGGMTALGLGLAHPDRVRRMVVCDARADNPPAFVAGWDDRIAAIEQAGMEALVAGTMARWFTPGARPEVRTRAEAMIRATSVAGYTGCARALQGLSYLSRLSELRIPVLYIVGELDEAAPPAAMQVMAGATPQGQLVVLPGLAHIPTMESPGAFRDAVLPWLAA</sequence>
<dbReference type="Proteomes" id="UP000198539">
    <property type="component" value="Unassembled WGS sequence"/>
</dbReference>
<dbReference type="PANTHER" id="PTHR43433">
    <property type="entry name" value="HYDROLASE, ALPHA/BETA FOLD FAMILY PROTEIN"/>
    <property type="match status" value="1"/>
</dbReference>
<keyword evidence="3" id="KW-1185">Reference proteome</keyword>
<dbReference type="OrthoDB" id="9793083at2"/>
<dbReference type="Gene3D" id="3.40.50.1820">
    <property type="entry name" value="alpha/beta hydrolase"/>
    <property type="match status" value="1"/>
</dbReference>
<dbReference type="InterPro" id="IPR029058">
    <property type="entry name" value="AB_hydrolase_fold"/>
</dbReference>
<dbReference type="Pfam" id="PF00561">
    <property type="entry name" value="Abhydrolase_1"/>
    <property type="match status" value="1"/>
</dbReference>
<protein>
    <submittedName>
        <fullName evidence="2">3-oxoadipate enol-lactonase</fullName>
    </submittedName>
</protein>
<evidence type="ECO:0000259" key="1">
    <source>
        <dbReference type="Pfam" id="PF00561"/>
    </source>
</evidence>
<dbReference type="AlphaFoldDB" id="A0A1H3AJT0"/>
<name>A0A1H3AJT0_9RHOB</name>